<evidence type="ECO:0000256" key="4">
    <source>
        <dbReference type="ARBA" id="ARBA00022553"/>
    </source>
</evidence>
<dbReference type="InterPro" id="IPR011006">
    <property type="entry name" value="CheY-like_superfamily"/>
</dbReference>
<feature type="domain" description="Histidine kinase" evidence="9">
    <location>
        <begin position="1172"/>
        <end position="1395"/>
    </location>
</feature>
<feature type="domain" description="PAC" evidence="12">
    <location>
        <begin position="704"/>
        <end position="755"/>
    </location>
</feature>
<dbReference type="SMART" id="SM00387">
    <property type="entry name" value="HATPase_c"/>
    <property type="match status" value="1"/>
</dbReference>
<dbReference type="InterPro" id="IPR001789">
    <property type="entry name" value="Sig_transdc_resp-reg_receiver"/>
</dbReference>
<dbReference type="PANTHER" id="PTHR45339:SF1">
    <property type="entry name" value="HYBRID SIGNAL TRANSDUCTION HISTIDINE KINASE J"/>
    <property type="match status" value="1"/>
</dbReference>
<dbReference type="Pfam" id="PF08447">
    <property type="entry name" value="PAS_3"/>
    <property type="match status" value="3"/>
</dbReference>
<evidence type="ECO:0000256" key="3">
    <source>
        <dbReference type="ARBA" id="ARBA00018672"/>
    </source>
</evidence>
<dbReference type="PANTHER" id="PTHR45339">
    <property type="entry name" value="HYBRID SIGNAL TRANSDUCTION HISTIDINE KINASE J"/>
    <property type="match status" value="1"/>
</dbReference>
<dbReference type="SMART" id="SM00091">
    <property type="entry name" value="PAS"/>
    <property type="match status" value="6"/>
</dbReference>
<proteinExistence type="predicted"/>
<sequence>MTQQGVSPAPSTGQLSAVLDHAPVAICVSAADSRELLYANALAKRLFPHEGTLQGITCYQAAGFDAPCPFCQADRLSDTELPVRRFRHPDTQRLYQFSGKLIDWAGRSAYIEYILDVTQTQREEEQSKALQAELWAIFSNIPCGLCVYRSDGARLIPVFRNPAFYEIIGCSQEHIQALEDRVGVLGVHPEDRSALYRVMEDALRQGNAVLQHTYRLWNDRRQEYRRIRLDGSVKSQPDGSQLLYGIYSDISPTMNLEPELTRASEKLQDIVNAIPGGVVIYRASDRFEAVYFSDGVPALTGHTPAEYAQLIQRDATELVYREDAPMVIAQARMVLETHQLSTFEFRKLHRDGHIVWVRALVKWLGEEGGLPLLHCVLHNISDLKEAQLEMDHLVNSIPGGIASYRLEGTRLIPTFFSDGVPALSGHTREEFAAMVRADPLGTVFESDRPRVLAAARDTLEHGKLLDISYRMRHKNGELIWLHLNARRLDPLAESIRLYAVFTGMSPETRLFQSITNEAADGVYVIDRENYDLLYVNESRRLFGSGQICIGQKCYAALHGRASPCEFCTLQGHAPDGVDHEMVVGNRFYSTRFRETVWYGIPAYVKYVRDVTWTVRAQREKDRLEQYFQTILKHLPGGVAVVRLHPNGHMTPEFLSEGFAAMTGMTPEQAWQLYRDDATAGVHPDDLGRLEELASNFLSSRNRHCQAVYRLQNGGGGYLWVKINLTLIQSSDGERRIYAGYHDITREREEQERLRQQYNELILQHYRTPGPNTLIAGHCNLTQDRLVELIDYTDAGLSVSTGPTREDLFRALARFIMDGEERCDFLDTYRNAPARAAFARGETELVRTCFIRFPQERQGRYAQFKVHLVETPDTGDLTGILTVTDVTEQTVSERILHQLSVASYDMVADVDLQNDRYTILTAAESASDLSARSGCHSEQVAHMLAHQVLPKDQARTEQMLTPAYLLGRLEREGTYSFPYSILSESGALLTKNMTVFAADLRLKRICLARTDISDSVREQQGLLNVIAYTFELLALVSLDTGRLTLYTRQTILENLPPLVLEDYSSAVEHFFTAHAPDAERETVRRQLQLDPLLQRLARTPLGYDFVMPYQTKGGLRYKQINVLWGDANRKTLCMVRADVTDMLSAERRSNAELEKALALAEAANRAKSEFLSSMSHDIRTPMNAIMGMTALASAHLDDHTRVADCLRKIDHASQHLLSLINDILDMNKIEHAKLALSITRVSLPDLVEQLFAMLEPQAQAAGLHFVLHSASIRHSYFYGDALRINQILINLLGNAIKFTPEGGQVDFQVEEVPPLRPKGRCRYRFTVRDTGIGMPEPFLQHLFEPFTRGRWSAHVEGSGLGLSITKGLIDLMGGTISVESQVRRGSVFRVELEGEVAAPPLSAVPELPAGGAEPALAGRHFLVAEDNLINAEILCELLQMYGAQSIRKADGIQTVRAFTEAPPGTFDAILMDIRMPGMNGYEATRAIRALERSDAVGIPIIAMTANAFPEDVQAALDAGMDAHVAKPIDFPLFLATLSHLLNG</sequence>
<organism evidence="13 14">
    <name type="scientific">Lawsonibacter hominis</name>
    <dbReference type="NCBI Taxonomy" id="2763053"/>
    <lineage>
        <taxon>Bacteria</taxon>
        <taxon>Bacillati</taxon>
        <taxon>Bacillota</taxon>
        <taxon>Clostridia</taxon>
        <taxon>Eubacteriales</taxon>
        <taxon>Oscillospiraceae</taxon>
        <taxon>Lawsonibacter</taxon>
    </lineage>
</organism>
<dbReference type="EMBL" id="JACOPP010000005">
    <property type="protein sequence ID" value="MBC5733155.1"/>
    <property type="molecule type" value="Genomic_DNA"/>
</dbReference>
<evidence type="ECO:0000313" key="13">
    <source>
        <dbReference type="EMBL" id="MBC5733155.1"/>
    </source>
</evidence>
<dbReference type="RefSeq" id="WP_186907056.1">
    <property type="nucleotide sequence ID" value="NZ_JACOPP010000005.1"/>
</dbReference>
<dbReference type="CDD" id="cd00082">
    <property type="entry name" value="HisKA"/>
    <property type="match status" value="1"/>
</dbReference>
<dbReference type="EC" id="2.7.13.3" evidence="2"/>
<dbReference type="InterPro" id="IPR003594">
    <property type="entry name" value="HATPase_dom"/>
</dbReference>
<dbReference type="InterPro" id="IPR000700">
    <property type="entry name" value="PAS-assoc_C"/>
</dbReference>
<dbReference type="InterPro" id="IPR004358">
    <property type="entry name" value="Sig_transdc_His_kin-like_C"/>
</dbReference>
<dbReference type="InterPro" id="IPR036890">
    <property type="entry name" value="HATPase_C_sf"/>
</dbReference>
<dbReference type="Gene3D" id="1.10.287.130">
    <property type="match status" value="1"/>
</dbReference>
<dbReference type="Gene3D" id="3.40.50.2300">
    <property type="match status" value="1"/>
</dbReference>
<dbReference type="SUPFAM" id="SSF55874">
    <property type="entry name" value="ATPase domain of HSP90 chaperone/DNA topoisomerase II/histidine kinase"/>
    <property type="match status" value="1"/>
</dbReference>
<evidence type="ECO:0000259" key="12">
    <source>
        <dbReference type="PROSITE" id="PS50113"/>
    </source>
</evidence>
<dbReference type="InterPro" id="IPR005467">
    <property type="entry name" value="His_kinase_dom"/>
</dbReference>
<reference evidence="13" key="1">
    <citation type="submission" date="2020-08" db="EMBL/GenBank/DDBJ databases">
        <title>Genome public.</title>
        <authorList>
            <person name="Liu C."/>
            <person name="Sun Q."/>
        </authorList>
    </citation>
    <scope>NUCLEOTIDE SEQUENCE</scope>
    <source>
        <strain evidence="13">NSJ-51</strain>
    </source>
</reference>
<dbReference type="GO" id="GO:0000155">
    <property type="term" value="F:phosphorelay sensor kinase activity"/>
    <property type="evidence" value="ECO:0007669"/>
    <property type="project" value="InterPro"/>
</dbReference>
<accession>A0A8J6JF55</accession>
<dbReference type="InterPro" id="IPR003661">
    <property type="entry name" value="HisK_dim/P_dom"/>
</dbReference>
<dbReference type="InterPro" id="IPR035965">
    <property type="entry name" value="PAS-like_dom_sf"/>
</dbReference>
<dbReference type="PROSITE" id="PS50112">
    <property type="entry name" value="PAS"/>
    <property type="match status" value="1"/>
</dbReference>
<name>A0A8J6JF55_9FIRM</name>
<feature type="domain" description="Response regulatory" evidence="10">
    <location>
        <begin position="1419"/>
        <end position="1540"/>
    </location>
</feature>
<keyword evidence="5" id="KW-0808">Transferase</keyword>
<dbReference type="Pfam" id="PF00072">
    <property type="entry name" value="Response_reg"/>
    <property type="match status" value="1"/>
</dbReference>
<dbReference type="InterPro" id="IPR013655">
    <property type="entry name" value="PAS_fold_3"/>
</dbReference>
<dbReference type="Proteomes" id="UP000661435">
    <property type="component" value="Unassembled WGS sequence"/>
</dbReference>
<feature type="modified residue" description="4-aspartylphosphate" evidence="8">
    <location>
        <position position="1471"/>
    </location>
</feature>
<keyword evidence="14" id="KW-1185">Reference proteome</keyword>
<evidence type="ECO:0000256" key="7">
    <source>
        <dbReference type="ARBA" id="ARBA00024867"/>
    </source>
</evidence>
<evidence type="ECO:0000259" key="11">
    <source>
        <dbReference type="PROSITE" id="PS50112"/>
    </source>
</evidence>
<evidence type="ECO:0000256" key="2">
    <source>
        <dbReference type="ARBA" id="ARBA00012438"/>
    </source>
</evidence>
<evidence type="ECO:0000256" key="6">
    <source>
        <dbReference type="ARBA" id="ARBA00023012"/>
    </source>
</evidence>
<comment type="catalytic activity">
    <reaction evidence="1">
        <text>ATP + protein L-histidine = ADP + protein N-phospho-L-histidine.</text>
        <dbReference type="EC" id="2.7.13.3"/>
    </reaction>
</comment>
<evidence type="ECO:0000256" key="8">
    <source>
        <dbReference type="PROSITE-ProRule" id="PRU00169"/>
    </source>
</evidence>
<dbReference type="InterPro" id="IPR036097">
    <property type="entry name" value="HisK_dim/P_sf"/>
</dbReference>
<dbReference type="PRINTS" id="PR00344">
    <property type="entry name" value="BCTRLSENSOR"/>
</dbReference>
<dbReference type="Gene3D" id="3.30.450.20">
    <property type="entry name" value="PAS domain"/>
    <property type="match status" value="4"/>
</dbReference>
<dbReference type="PROSITE" id="PS50110">
    <property type="entry name" value="RESPONSE_REGULATORY"/>
    <property type="match status" value="1"/>
</dbReference>
<feature type="domain" description="PAC" evidence="12">
    <location>
        <begin position="341"/>
        <end position="392"/>
    </location>
</feature>
<keyword evidence="6" id="KW-0902">Two-component regulatory system</keyword>
<gene>
    <name evidence="13" type="ORF">H8S57_05380</name>
</gene>
<evidence type="ECO:0000259" key="10">
    <source>
        <dbReference type="PROSITE" id="PS50110"/>
    </source>
</evidence>
<evidence type="ECO:0000259" key="9">
    <source>
        <dbReference type="PROSITE" id="PS50109"/>
    </source>
</evidence>
<protein>
    <recommendedName>
        <fullName evidence="3">Stage 0 sporulation protein A homolog</fullName>
        <ecNumber evidence="2">2.7.13.3</ecNumber>
    </recommendedName>
</protein>
<evidence type="ECO:0000256" key="1">
    <source>
        <dbReference type="ARBA" id="ARBA00000085"/>
    </source>
</evidence>
<keyword evidence="4 8" id="KW-0597">Phosphoprotein</keyword>
<comment type="function">
    <text evidence="7">May play the central regulatory role in sporulation. It may be an element of the effector pathway responsible for the activation of sporulation genes in response to nutritional stress. Spo0A may act in concert with spo0H (a sigma factor) to control the expression of some genes that are critical to the sporulation process.</text>
</comment>
<evidence type="ECO:0000256" key="5">
    <source>
        <dbReference type="ARBA" id="ARBA00022777"/>
    </source>
</evidence>
<dbReference type="CDD" id="cd00130">
    <property type="entry name" value="PAS"/>
    <property type="match status" value="3"/>
</dbReference>
<dbReference type="NCBIfam" id="TIGR00229">
    <property type="entry name" value="sensory_box"/>
    <property type="match status" value="2"/>
</dbReference>
<dbReference type="CDD" id="cd17546">
    <property type="entry name" value="REC_hyHK_CKI1_RcsC-like"/>
    <property type="match status" value="1"/>
</dbReference>
<dbReference type="SMART" id="SM00448">
    <property type="entry name" value="REC"/>
    <property type="match status" value="1"/>
</dbReference>
<dbReference type="InterPro" id="IPR001610">
    <property type="entry name" value="PAC"/>
</dbReference>
<dbReference type="InterPro" id="IPR000014">
    <property type="entry name" value="PAS"/>
</dbReference>
<dbReference type="SMART" id="SM00388">
    <property type="entry name" value="HisKA"/>
    <property type="match status" value="1"/>
</dbReference>
<dbReference type="PROSITE" id="PS50109">
    <property type="entry name" value="HIS_KIN"/>
    <property type="match status" value="1"/>
</dbReference>
<dbReference type="PROSITE" id="PS50113">
    <property type="entry name" value="PAC"/>
    <property type="match status" value="2"/>
</dbReference>
<comment type="caution">
    <text evidence="13">The sequence shown here is derived from an EMBL/GenBank/DDBJ whole genome shotgun (WGS) entry which is preliminary data.</text>
</comment>
<keyword evidence="5" id="KW-0418">Kinase</keyword>
<dbReference type="SMART" id="SM00086">
    <property type="entry name" value="PAC"/>
    <property type="match status" value="4"/>
</dbReference>
<dbReference type="Gene3D" id="3.30.565.10">
    <property type="entry name" value="Histidine kinase-like ATPase, C-terminal domain"/>
    <property type="match status" value="1"/>
</dbReference>
<dbReference type="SUPFAM" id="SSF47384">
    <property type="entry name" value="Homodimeric domain of signal transducing histidine kinase"/>
    <property type="match status" value="1"/>
</dbReference>
<evidence type="ECO:0000313" key="14">
    <source>
        <dbReference type="Proteomes" id="UP000661435"/>
    </source>
</evidence>
<feature type="domain" description="PAS" evidence="11">
    <location>
        <begin position="263"/>
        <end position="338"/>
    </location>
</feature>
<dbReference type="SUPFAM" id="SSF55785">
    <property type="entry name" value="PYP-like sensor domain (PAS domain)"/>
    <property type="match status" value="4"/>
</dbReference>
<dbReference type="SUPFAM" id="SSF52172">
    <property type="entry name" value="CheY-like"/>
    <property type="match status" value="1"/>
</dbReference>
<dbReference type="Pfam" id="PF00512">
    <property type="entry name" value="HisKA"/>
    <property type="match status" value="1"/>
</dbReference>
<dbReference type="Pfam" id="PF02518">
    <property type="entry name" value="HATPase_c"/>
    <property type="match status" value="1"/>
</dbReference>
<dbReference type="CDD" id="cd16922">
    <property type="entry name" value="HATPase_EvgS-ArcB-TorS-like"/>
    <property type="match status" value="1"/>
</dbReference>